<proteinExistence type="predicted"/>
<reference evidence="2" key="4">
    <citation type="submission" date="2023-01" db="EMBL/GenBank/DDBJ databases">
        <title>Draft genome sequence of Methylobacterium brachythecii strain NBRC 107710.</title>
        <authorList>
            <person name="Sun Q."/>
            <person name="Mori K."/>
        </authorList>
    </citation>
    <scope>NUCLEOTIDE SEQUENCE</scope>
    <source>
        <strain evidence="2">NBRC 107710</strain>
    </source>
</reference>
<reference evidence="5" key="2">
    <citation type="journal article" date="2019" name="Int. J. Syst. Evol. Microbiol.">
        <title>The Global Catalogue of Microorganisms (GCM) 10K type strain sequencing project: providing services to taxonomists for standard genome sequencing and annotation.</title>
        <authorList>
            <consortium name="The Broad Institute Genomics Platform"/>
            <consortium name="The Broad Institute Genome Sequencing Center for Infectious Disease"/>
            <person name="Wu L."/>
            <person name="Ma J."/>
        </authorList>
    </citation>
    <scope>NUCLEOTIDE SEQUENCE [LARGE SCALE GENOMIC DNA]</scope>
    <source>
        <strain evidence="5">NBRC 107710</strain>
    </source>
</reference>
<reference evidence="2" key="1">
    <citation type="journal article" date="2014" name="Int. J. Syst. Evol. Microbiol.">
        <title>Complete genome of a new Firmicutes species belonging to the dominant human colonic microbiota ('Ruminococcus bicirculans') reveals two chromosomes and a selective capacity to utilize plant glucans.</title>
        <authorList>
            <consortium name="NISC Comparative Sequencing Program"/>
            <person name="Wegmann U."/>
            <person name="Louis P."/>
            <person name="Goesmann A."/>
            <person name="Henrissat B."/>
            <person name="Duncan S.H."/>
            <person name="Flint H.J."/>
        </authorList>
    </citation>
    <scope>NUCLEOTIDE SEQUENCE</scope>
    <source>
        <strain evidence="2">NBRC 107710</strain>
    </source>
</reference>
<sequence>MSRQERLKSALRDNLKRRKEQARGRTQAADNGTEQAGEPKPPAEKGDGDRS</sequence>
<dbReference type="Proteomes" id="UP001156881">
    <property type="component" value="Unassembled WGS sequence"/>
</dbReference>
<dbReference type="Proteomes" id="UP000517759">
    <property type="component" value="Unassembled WGS sequence"/>
</dbReference>
<dbReference type="RefSeq" id="WP_306484378.1">
    <property type="nucleotide sequence ID" value="NZ_BSPG01000020.1"/>
</dbReference>
<evidence type="ECO:0000256" key="1">
    <source>
        <dbReference type="SAM" id="MobiDB-lite"/>
    </source>
</evidence>
<protein>
    <submittedName>
        <fullName evidence="3">Uncharacterized protein</fullName>
    </submittedName>
</protein>
<keyword evidence="5" id="KW-1185">Reference proteome</keyword>
<accession>A0A7W6F5L0</accession>
<feature type="region of interest" description="Disordered" evidence="1">
    <location>
        <begin position="1"/>
        <end position="51"/>
    </location>
</feature>
<evidence type="ECO:0000313" key="3">
    <source>
        <dbReference type="EMBL" id="MBB3900996.1"/>
    </source>
</evidence>
<comment type="caution">
    <text evidence="3">The sequence shown here is derived from an EMBL/GenBank/DDBJ whole genome shotgun (WGS) entry which is preliminary data.</text>
</comment>
<dbReference type="EMBL" id="BSPG01000020">
    <property type="protein sequence ID" value="GLS45297.1"/>
    <property type="molecule type" value="Genomic_DNA"/>
</dbReference>
<gene>
    <name evidence="2" type="ORF">GCM10007884_32860</name>
    <name evidence="3" type="ORF">GGR33_000476</name>
</gene>
<reference evidence="3 4" key="3">
    <citation type="submission" date="2020-08" db="EMBL/GenBank/DDBJ databases">
        <title>Genomic Encyclopedia of Type Strains, Phase IV (KMG-IV): sequencing the most valuable type-strain genomes for metagenomic binning, comparative biology and taxonomic classification.</title>
        <authorList>
            <person name="Goeker M."/>
        </authorList>
    </citation>
    <scope>NUCLEOTIDE SEQUENCE [LARGE SCALE GENOMIC DNA]</scope>
    <source>
        <strain evidence="3 4">DSM 24105</strain>
    </source>
</reference>
<name>A0A7W6F5L0_9HYPH</name>
<evidence type="ECO:0000313" key="2">
    <source>
        <dbReference type="EMBL" id="GLS45297.1"/>
    </source>
</evidence>
<evidence type="ECO:0000313" key="5">
    <source>
        <dbReference type="Proteomes" id="UP001156881"/>
    </source>
</evidence>
<dbReference type="EMBL" id="JACIDN010000001">
    <property type="protein sequence ID" value="MBB3900996.1"/>
    <property type="molecule type" value="Genomic_DNA"/>
</dbReference>
<evidence type="ECO:0000313" key="4">
    <source>
        <dbReference type="Proteomes" id="UP000517759"/>
    </source>
</evidence>
<dbReference type="AlphaFoldDB" id="A0A7W6F5L0"/>
<feature type="compositionally biased region" description="Basic and acidic residues" evidence="1">
    <location>
        <begin position="41"/>
        <end position="51"/>
    </location>
</feature>
<feature type="compositionally biased region" description="Basic and acidic residues" evidence="1">
    <location>
        <begin position="1"/>
        <end position="14"/>
    </location>
</feature>
<organism evidence="3 4">
    <name type="scientific">Methylobacterium brachythecii</name>
    <dbReference type="NCBI Taxonomy" id="1176177"/>
    <lineage>
        <taxon>Bacteria</taxon>
        <taxon>Pseudomonadati</taxon>
        <taxon>Pseudomonadota</taxon>
        <taxon>Alphaproteobacteria</taxon>
        <taxon>Hyphomicrobiales</taxon>
        <taxon>Methylobacteriaceae</taxon>
        <taxon>Methylobacterium</taxon>
    </lineage>
</organism>